<dbReference type="AlphaFoldDB" id="A0AAD3WSS7"/>
<keyword evidence="1" id="KW-1133">Transmembrane helix</keyword>
<name>A0AAD3WSS7_PHODD</name>
<protein>
    <submittedName>
        <fullName evidence="2">Uncharacterized protein</fullName>
    </submittedName>
</protein>
<accession>A0AAD3WSS7</accession>
<gene>
    <name evidence="2" type="ORF">F6450_20140</name>
</gene>
<organism evidence="2 3">
    <name type="scientific">Photobacterium damselae subsp. damselae</name>
    <name type="common">Listonella damsela</name>
    <dbReference type="NCBI Taxonomy" id="85581"/>
    <lineage>
        <taxon>Bacteria</taxon>
        <taxon>Pseudomonadati</taxon>
        <taxon>Pseudomonadota</taxon>
        <taxon>Gammaproteobacteria</taxon>
        <taxon>Vibrionales</taxon>
        <taxon>Vibrionaceae</taxon>
        <taxon>Photobacterium</taxon>
    </lineage>
</organism>
<reference evidence="2 3" key="1">
    <citation type="submission" date="2019-09" db="EMBL/GenBank/DDBJ databases">
        <title>Photobacterium damselae subsp. damselae CDC-2227-81, a human clinical isolate.</title>
        <authorList>
            <person name="Osorio C.R."/>
        </authorList>
    </citation>
    <scope>NUCLEOTIDE SEQUENCE [LARGE SCALE GENOMIC DNA]</scope>
    <source>
        <strain evidence="2 3">CDC-2227-81</strain>
    </source>
</reference>
<dbReference type="EMBL" id="VZUQ01000097">
    <property type="protein sequence ID" value="KAB1173720.1"/>
    <property type="molecule type" value="Genomic_DNA"/>
</dbReference>
<sequence>MIFLYEVITVKKILFPLLIMMVSGCTTIHYSAESTQNHYSLPDLGQITKSYVGDHMIDQGVATTMKYLSIENTIDGAAYDIPNGSYIQIGHNKGIDYFSISSQKQANVNFVAGLFEPPIALSLENNKVCVTTMSYQPASCYDNGNARIENKTMHSGSSFKQTLIYNGSVGNKINISYREFSSGIARDAFTNNVEYDMSKSNIINYKGAVIEVKEFDNSSIKFVVKKHFRDNFSIAN</sequence>
<proteinExistence type="predicted"/>
<comment type="caution">
    <text evidence="2">The sequence shown here is derived from an EMBL/GenBank/DDBJ whole genome shotgun (WGS) entry which is preliminary data.</text>
</comment>
<dbReference type="Proteomes" id="UP000480943">
    <property type="component" value="Unassembled WGS sequence"/>
</dbReference>
<keyword evidence="1" id="KW-0472">Membrane</keyword>
<feature type="transmembrane region" description="Helical" evidence="1">
    <location>
        <begin position="12"/>
        <end position="32"/>
    </location>
</feature>
<evidence type="ECO:0000313" key="3">
    <source>
        <dbReference type="Proteomes" id="UP000480943"/>
    </source>
</evidence>
<evidence type="ECO:0000313" key="2">
    <source>
        <dbReference type="EMBL" id="KAB1173720.1"/>
    </source>
</evidence>
<evidence type="ECO:0000256" key="1">
    <source>
        <dbReference type="SAM" id="Phobius"/>
    </source>
</evidence>
<keyword evidence="1" id="KW-0812">Transmembrane</keyword>